<keyword evidence="1" id="KW-0732">Signal</keyword>
<protein>
    <submittedName>
        <fullName evidence="2">Uncharacterized protein</fullName>
    </submittedName>
</protein>
<name>A0AAD6HAQ5_9EURO</name>
<dbReference type="EMBL" id="JAQJAN010000023">
    <property type="protein sequence ID" value="KAJ5703482.1"/>
    <property type="molecule type" value="Genomic_DNA"/>
</dbReference>
<dbReference type="AlphaFoldDB" id="A0AAD6HAQ5"/>
<gene>
    <name evidence="2" type="ORF">N7493_011871</name>
</gene>
<accession>A0AAD6HAQ5</accession>
<feature type="chain" id="PRO_5042067478" evidence="1">
    <location>
        <begin position="22"/>
        <end position="324"/>
    </location>
</feature>
<comment type="caution">
    <text evidence="2">The sequence shown here is derived from an EMBL/GenBank/DDBJ whole genome shotgun (WGS) entry which is preliminary data.</text>
</comment>
<dbReference type="Proteomes" id="UP001215712">
    <property type="component" value="Unassembled WGS sequence"/>
</dbReference>
<feature type="signal peptide" evidence="1">
    <location>
        <begin position="1"/>
        <end position="21"/>
    </location>
</feature>
<sequence length="324" mass="35803">MANRLSLGALVLSSGILTAYISKKYLDHACPRIPVDQVSQLSSCRQLLDTASSCANSPDTVVPKPWGAHKSGLLPSWSEAQSGDKKSRWISSYTGVQMDVPIALLASYRSEADKGTSTTNDDPRTAESLARSVIDAFLDAHSHGLDGWVLDRNLPPRTYMPGNHLFGDSTGVSSFMFDTWSSRSKDSIQPSALPADVPIPKSFFPSNEALLVNASQDPSHPESAGTVIYWKAPDYLLNAFNKAASYGLPWRVMDGGWQEFIVEKISEETARVTYITLECYDVHPDGPETRNFKHMPWLAYELHVLYAQSLLIRTVRQVEKINPV</sequence>
<reference evidence="2" key="1">
    <citation type="journal article" date="2023" name="IMA Fungus">
        <title>Comparative genomic study of the Penicillium genus elucidates a diverse pangenome and 15 lateral gene transfer events.</title>
        <authorList>
            <person name="Petersen C."/>
            <person name="Sorensen T."/>
            <person name="Nielsen M.R."/>
            <person name="Sondergaard T.E."/>
            <person name="Sorensen J.L."/>
            <person name="Fitzpatrick D.A."/>
            <person name="Frisvad J.C."/>
            <person name="Nielsen K.L."/>
        </authorList>
    </citation>
    <scope>NUCLEOTIDE SEQUENCE</scope>
    <source>
        <strain evidence="2">IBT 17514</strain>
    </source>
</reference>
<proteinExistence type="predicted"/>
<evidence type="ECO:0000313" key="3">
    <source>
        <dbReference type="Proteomes" id="UP001215712"/>
    </source>
</evidence>
<reference evidence="2" key="2">
    <citation type="submission" date="2023-01" db="EMBL/GenBank/DDBJ databases">
        <authorList>
            <person name="Petersen C."/>
        </authorList>
    </citation>
    <scope>NUCLEOTIDE SEQUENCE</scope>
    <source>
        <strain evidence="2">IBT 17514</strain>
    </source>
</reference>
<evidence type="ECO:0000256" key="1">
    <source>
        <dbReference type="SAM" id="SignalP"/>
    </source>
</evidence>
<organism evidence="2 3">
    <name type="scientific">Penicillium malachiteum</name>
    <dbReference type="NCBI Taxonomy" id="1324776"/>
    <lineage>
        <taxon>Eukaryota</taxon>
        <taxon>Fungi</taxon>
        <taxon>Dikarya</taxon>
        <taxon>Ascomycota</taxon>
        <taxon>Pezizomycotina</taxon>
        <taxon>Eurotiomycetes</taxon>
        <taxon>Eurotiomycetidae</taxon>
        <taxon>Eurotiales</taxon>
        <taxon>Aspergillaceae</taxon>
        <taxon>Penicillium</taxon>
    </lineage>
</organism>
<keyword evidence="3" id="KW-1185">Reference proteome</keyword>
<evidence type="ECO:0000313" key="2">
    <source>
        <dbReference type="EMBL" id="KAJ5703482.1"/>
    </source>
</evidence>